<dbReference type="Pfam" id="PF00126">
    <property type="entry name" value="HTH_1"/>
    <property type="match status" value="1"/>
</dbReference>
<dbReference type="InterPro" id="IPR000847">
    <property type="entry name" value="LysR_HTH_N"/>
</dbReference>
<dbReference type="InterPro" id="IPR036388">
    <property type="entry name" value="WH-like_DNA-bd_sf"/>
</dbReference>
<name>A0A0R1ZTY7_9LACO</name>
<dbReference type="InterPro" id="IPR005119">
    <property type="entry name" value="LysR_subst-bd"/>
</dbReference>
<dbReference type="GO" id="GO:0000976">
    <property type="term" value="F:transcription cis-regulatory region binding"/>
    <property type="evidence" value="ECO:0007669"/>
    <property type="project" value="TreeGrafter"/>
</dbReference>
<organism evidence="6 7">
    <name type="scientific">Lacticaseibacillus sharpeae JCM 1186 = DSM 20505</name>
    <dbReference type="NCBI Taxonomy" id="1291052"/>
    <lineage>
        <taxon>Bacteria</taxon>
        <taxon>Bacillati</taxon>
        <taxon>Bacillota</taxon>
        <taxon>Bacilli</taxon>
        <taxon>Lactobacillales</taxon>
        <taxon>Lactobacillaceae</taxon>
        <taxon>Lacticaseibacillus</taxon>
    </lineage>
</organism>
<dbReference type="Gene3D" id="1.10.10.10">
    <property type="entry name" value="Winged helix-like DNA-binding domain superfamily/Winged helix DNA-binding domain"/>
    <property type="match status" value="1"/>
</dbReference>
<evidence type="ECO:0000313" key="7">
    <source>
        <dbReference type="Proteomes" id="UP000051679"/>
    </source>
</evidence>
<dbReference type="FunFam" id="1.10.10.10:FF:000001">
    <property type="entry name" value="LysR family transcriptional regulator"/>
    <property type="match status" value="1"/>
</dbReference>
<dbReference type="PANTHER" id="PTHR30126">
    <property type="entry name" value="HTH-TYPE TRANSCRIPTIONAL REGULATOR"/>
    <property type="match status" value="1"/>
</dbReference>
<comment type="caution">
    <text evidence="6">The sequence shown here is derived from an EMBL/GenBank/DDBJ whole genome shotgun (WGS) entry which is preliminary data.</text>
</comment>
<dbReference type="PATRIC" id="fig|1291052.5.peg.1673"/>
<dbReference type="PRINTS" id="PR00039">
    <property type="entry name" value="HTHLYSR"/>
</dbReference>
<accession>A0A0R1ZTY7</accession>
<dbReference type="Proteomes" id="UP000051679">
    <property type="component" value="Unassembled WGS sequence"/>
</dbReference>
<evidence type="ECO:0000259" key="5">
    <source>
        <dbReference type="PROSITE" id="PS50931"/>
    </source>
</evidence>
<dbReference type="EMBL" id="AYYO01000030">
    <property type="protein sequence ID" value="KRM55193.1"/>
    <property type="molecule type" value="Genomic_DNA"/>
</dbReference>
<keyword evidence="4" id="KW-0804">Transcription</keyword>
<keyword evidence="7" id="KW-1185">Reference proteome</keyword>
<keyword evidence="3" id="KW-0238">DNA-binding</keyword>
<keyword evidence="2" id="KW-0805">Transcription regulation</keyword>
<gene>
    <name evidence="6" type="ORF">FC18_GL001643</name>
</gene>
<sequence length="291" mass="31576">MNIRQLEIFRVVAETGSITRAATELYLSQPAVSKAIRELEASIGVHLFDRVDNRLHLNVAGRTFRLRALQLLRDYGELQAFGQEQAGQLPLRVGTSLTIGQLVLPQAVARFQQLHPQTPLTVYAENVRQIKDRLVRGDIDVAFVEGNAQSNAFQTTKLSVYRLGVFGAPSKYNGASTILASQLPELPWLLREAGSTLRDHFDERLHQLNVAVDPVLESVNTQVLIGAAVAGMGLTVLPEPLAKPYVEAGALTECTLPGAPLETVNYAISLAGQGDSPVLADLVACFRDAGM</sequence>
<reference evidence="6 7" key="1">
    <citation type="journal article" date="2015" name="Genome Announc.">
        <title>Expanding the biotechnology potential of lactobacilli through comparative genomics of 213 strains and associated genera.</title>
        <authorList>
            <person name="Sun Z."/>
            <person name="Harris H.M."/>
            <person name="McCann A."/>
            <person name="Guo C."/>
            <person name="Argimon S."/>
            <person name="Zhang W."/>
            <person name="Yang X."/>
            <person name="Jeffery I.B."/>
            <person name="Cooney J.C."/>
            <person name="Kagawa T.F."/>
            <person name="Liu W."/>
            <person name="Song Y."/>
            <person name="Salvetti E."/>
            <person name="Wrobel A."/>
            <person name="Rasinkangas P."/>
            <person name="Parkhill J."/>
            <person name="Rea M.C."/>
            <person name="O'Sullivan O."/>
            <person name="Ritari J."/>
            <person name="Douillard F.P."/>
            <person name="Paul Ross R."/>
            <person name="Yang R."/>
            <person name="Briner A.E."/>
            <person name="Felis G.E."/>
            <person name="de Vos W.M."/>
            <person name="Barrangou R."/>
            <person name="Klaenhammer T.R."/>
            <person name="Caufield P.W."/>
            <person name="Cui Y."/>
            <person name="Zhang H."/>
            <person name="O'Toole P.W."/>
        </authorList>
    </citation>
    <scope>NUCLEOTIDE SEQUENCE [LARGE SCALE GENOMIC DNA]</scope>
    <source>
        <strain evidence="6 7">DSM 20505</strain>
    </source>
</reference>
<evidence type="ECO:0000313" key="6">
    <source>
        <dbReference type="EMBL" id="KRM55193.1"/>
    </source>
</evidence>
<feature type="domain" description="HTH lysR-type" evidence="5">
    <location>
        <begin position="1"/>
        <end position="58"/>
    </location>
</feature>
<dbReference type="SUPFAM" id="SSF53850">
    <property type="entry name" value="Periplasmic binding protein-like II"/>
    <property type="match status" value="1"/>
</dbReference>
<evidence type="ECO:0000256" key="3">
    <source>
        <dbReference type="ARBA" id="ARBA00023125"/>
    </source>
</evidence>
<dbReference type="Pfam" id="PF03466">
    <property type="entry name" value="LysR_substrate"/>
    <property type="match status" value="1"/>
</dbReference>
<dbReference type="PROSITE" id="PS50931">
    <property type="entry name" value="HTH_LYSR"/>
    <property type="match status" value="1"/>
</dbReference>
<protein>
    <recommendedName>
        <fullName evidence="5">HTH lysR-type domain-containing protein</fullName>
    </recommendedName>
</protein>
<dbReference type="RefSeq" id="WP_054677975.1">
    <property type="nucleotide sequence ID" value="NZ_AYYO01000030.1"/>
</dbReference>
<dbReference type="STRING" id="1291052.FC18_GL001643"/>
<evidence type="ECO:0000256" key="4">
    <source>
        <dbReference type="ARBA" id="ARBA00023163"/>
    </source>
</evidence>
<comment type="similarity">
    <text evidence="1">Belongs to the LysR transcriptional regulatory family.</text>
</comment>
<dbReference type="GO" id="GO:0003700">
    <property type="term" value="F:DNA-binding transcription factor activity"/>
    <property type="evidence" value="ECO:0007669"/>
    <property type="project" value="InterPro"/>
</dbReference>
<proteinExistence type="inferred from homology"/>
<evidence type="ECO:0000256" key="1">
    <source>
        <dbReference type="ARBA" id="ARBA00009437"/>
    </source>
</evidence>
<evidence type="ECO:0000256" key="2">
    <source>
        <dbReference type="ARBA" id="ARBA00023015"/>
    </source>
</evidence>
<dbReference type="SUPFAM" id="SSF46785">
    <property type="entry name" value="Winged helix' DNA-binding domain"/>
    <property type="match status" value="1"/>
</dbReference>
<dbReference type="PANTHER" id="PTHR30126:SF94">
    <property type="entry name" value="LYSR FAMILY TRANSCRIPTIONAL REGULATOR"/>
    <property type="match status" value="1"/>
</dbReference>
<dbReference type="AlphaFoldDB" id="A0A0R1ZTY7"/>
<dbReference type="Gene3D" id="3.40.190.10">
    <property type="entry name" value="Periplasmic binding protein-like II"/>
    <property type="match status" value="2"/>
</dbReference>
<dbReference type="InterPro" id="IPR036390">
    <property type="entry name" value="WH_DNA-bd_sf"/>
</dbReference>